<evidence type="ECO:0000256" key="2">
    <source>
        <dbReference type="ARBA" id="ARBA00010072"/>
    </source>
</evidence>
<dbReference type="Gene3D" id="1.10.3720.10">
    <property type="entry name" value="MetI-like"/>
    <property type="match status" value="1"/>
</dbReference>
<dbReference type="Pfam" id="PF00528">
    <property type="entry name" value="BPD_transp_1"/>
    <property type="match status" value="1"/>
</dbReference>
<evidence type="ECO:0000256" key="8">
    <source>
        <dbReference type="RuleBase" id="RU363032"/>
    </source>
</evidence>
<keyword evidence="11" id="KW-1185">Reference proteome</keyword>
<name>A0A5E4V9S9_9BURK</name>
<evidence type="ECO:0000256" key="4">
    <source>
        <dbReference type="ARBA" id="ARBA00022475"/>
    </source>
</evidence>
<dbReference type="GO" id="GO:0043190">
    <property type="term" value="C:ATP-binding cassette (ABC) transporter complex"/>
    <property type="evidence" value="ECO:0007669"/>
    <property type="project" value="InterPro"/>
</dbReference>
<dbReference type="EMBL" id="CABPRZ010000009">
    <property type="protein sequence ID" value="VVE08851.1"/>
    <property type="molecule type" value="Genomic_DNA"/>
</dbReference>
<sequence length="371" mass="40824">MSATISDVFQPIPPRPAPERMGGVLAWIRLNLFSNVWNSVATLAALALIAYGASRLLSWGLLNAVFAPNVGQCQAARGSGACWGVVSEKFSFIVFGRYPMAERWRSFAATALLIALLAASCMRPFWRRWLVGVWIAVVPIYFILMRGGMFSLAEVPTDLWGGLPLTVMLAAFGIVLAFPIAVLVALGRRSKLPAVHSLCVVYIELIRGVPLISVLFMASFMFPLFLPANKSPDVLVRVLAGITLFSAAYLAEVVRGGLQAIPKGQVEAADTLGLSYWQTQRKIVLPQALTLVVPNIVSSFIGIFKDTSLVTIVSLYELTGSMELALDSDAAWRPFKIEGYLFIVLIYFLFCFSMSRYSLWIEKQVKRSKAR</sequence>
<feature type="transmembrane region" description="Helical" evidence="8">
    <location>
        <begin position="165"/>
        <end position="186"/>
    </location>
</feature>
<dbReference type="OrthoDB" id="9809799at2"/>
<feature type="domain" description="ABC transmembrane type-1" evidence="9">
    <location>
        <begin position="163"/>
        <end position="353"/>
    </location>
</feature>
<keyword evidence="6 8" id="KW-1133">Transmembrane helix</keyword>
<feature type="transmembrane region" description="Helical" evidence="8">
    <location>
        <begin position="104"/>
        <end position="122"/>
    </location>
</feature>
<dbReference type="SUPFAM" id="SSF161098">
    <property type="entry name" value="MetI-like"/>
    <property type="match status" value="1"/>
</dbReference>
<dbReference type="GO" id="GO:0006865">
    <property type="term" value="P:amino acid transport"/>
    <property type="evidence" value="ECO:0007669"/>
    <property type="project" value="TreeGrafter"/>
</dbReference>
<dbReference type="AlphaFoldDB" id="A0A5E4V9S9"/>
<proteinExistence type="inferred from homology"/>
<dbReference type="GO" id="GO:0022857">
    <property type="term" value="F:transmembrane transporter activity"/>
    <property type="evidence" value="ECO:0007669"/>
    <property type="project" value="InterPro"/>
</dbReference>
<evidence type="ECO:0000256" key="6">
    <source>
        <dbReference type="ARBA" id="ARBA00022989"/>
    </source>
</evidence>
<keyword evidence="4" id="KW-1003">Cell membrane</keyword>
<comment type="similarity">
    <text evidence="2">Belongs to the binding-protein-dependent transport system permease family. HisMQ subfamily.</text>
</comment>
<reference evidence="10 11" key="1">
    <citation type="submission" date="2019-08" db="EMBL/GenBank/DDBJ databases">
        <authorList>
            <person name="Peeters C."/>
        </authorList>
    </citation>
    <scope>NUCLEOTIDE SEQUENCE [LARGE SCALE GENOMIC DNA]</scope>
    <source>
        <strain evidence="10 11">LMG 30175</strain>
    </source>
</reference>
<dbReference type="InterPro" id="IPR035906">
    <property type="entry name" value="MetI-like_sf"/>
</dbReference>
<dbReference type="Proteomes" id="UP000414233">
    <property type="component" value="Unassembled WGS sequence"/>
</dbReference>
<evidence type="ECO:0000256" key="5">
    <source>
        <dbReference type="ARBA" id="ARBA00022692"/>
    </source>
</evidence>
<feature type="transmembrane region" description="Helical" evidence="8">
    <location>
        <begin position="30"/>
        <end position="53"/>
    </location>
</feature>
<gene>
    <name evidence="10" type="ORF">PTE30175_02452</name>
</gene>
<dbReference type="PANTHER" id="PTHR30614:SF41">
    <property type="entry name" value="INNER MEMBRANE AMINO-ACID ABC TRANSPORTER PERMEASE PROTEIN YHDY"/>
    <property type="match status" value="1"/>
</dbReference>
<feature type="transmembrane region" description="Helical" evidence="8">
    <location>
        <begin position="234"/>
        <end position="254"/>
    </location>
</feature>
<dbReference type="RefSeq" id="WP_150697331.1">
    <property type="nucleotide sequence ID" value="NZ_CABPRZ010000009.1"/>
</dbReference>
<dbReference type="InterPro" id="IPR010065">
    <property type="entry name" value="AA_ABC_transptr_permease_3TM"/>
</dbReference>
<feature type="transmembrane region" description="Helical" evidence="8">
    <location>
        <begin position="283"/>
        <end position="304"/>
    </location>
</feature>
<dbReference type="PROSITE" id="PS50928">
    <property type="entry name" value="ABC_TM1"/>
    <property type="match status" value="1"/>
</dbReference>
<evidence type="ECO:0000313" key="11">
    <source>
        <dbReference type="Proteomes" id="UP000414233"/>
    </source>
</evidence>
<keyword evidence="5 8" id="KW-0812">Transmembrane</keyword>
<dbReference type="PANTHER" id="PTHR30614">
    <property type="entry name" value="MEMBRANE COMPONENT OF AMINO ACID ABC TRANSPORTER"/>
    <property type="match status" value="1"/>
</dbReference>
<comment type="subcellular location">
    <subcellularLocation>
        <location evidence="1">Cell inner membrane</location>
        <topology evidence="1">Multi-pass membrane protein</topology>
    </subcellularLocation>
    <subcellularLocation>
        <location evidence="8">Cell membrane</location>
        <topology evidence="8">Multi-pass membrane protein</topology>
    </subcellularLocation>
</comment>
<keyword evidence="7 8" id="KW-0472">Membrane</keyword>
<evidence type="ECO:0000256" key="3">
    <source>
        <dbReference type="ARBA" id="ARBA00022448"/>
    </source>
</evidence>
<feature type="transmembrane region" description="Helical" evidence="8">
    <location>
        <begin position="129"/>
        <end position="153"/>
    </location>
</feature>
<dbReference type="NCBIfam" id="TIGR01726">
    <property type="entry name" value="HEQRo_perm_3TM"/>
    <property type="match status" value="1"/>
</dbReference>
<organism evidence="10 11">
    <name type="scientific">Pandoraea terrae</name>
    <dbReference type="NCBI Taxonomy" id="1537710"/>
    <lineage>
        <taxon>Bacteria</taxon>
        <taxon>Pseudomonadati</taxon>
        <taxon>Pseudomonadota</taxon>
        <taxon>Betaproteobacteria</taxon>
        <taxon>Burkholderiales</taxon>
        <taxon>Burkholderiaceae</taxon>
        <taxon>Pandoraea</taxon>
    </lineage>
</organism>
<feature type="transmembrane region" description="Helical" evidence="8">
    <location>
        <begin position="339"/>
        <end position="359"/>
    </location>
</feature>
<feature type="transmembrane region" description="Helical" evidence="8">
    <location>
        <begin position="198"/>
        <end position="222"/>
    </location>
</feature>
<dbReference type="InterPro" id="IPR000515">
    <property type="entry name" value="MetI-like"/>
</dbReference>
<dbReference type="InterPro" id="IPR043429">
    <property type="entry name" value="ArtM/GltK/GlnP/TcyL/YhdX-like"/>
</dbReference>
<protein>
    <submittedName>
        <fullName evidence="10">Amino acid ABC transporter permease</fullName>
    </submittedName>
</protein>
<keyword evidence="3 8" id="KW-0813">Transport</keyword>
<evidence type="ECO:0000256" key="7">
    <source>
        <dbReference type="ARBA" id="ARBA00023136"/>
    </source>
</evidence>
<evidence type="ECO:0000256" key="1">
    <source>
        <dbReference type="ARBA" id="ARBA00004429"/>
    </source>
</evidence>
<dbReference type="CDD" id="cd06261">
    <property type="entry name" value="TM_PBP2"/>
    <property type="match status" value="1"/>
</dbReference>
<accession>A0A5E4V9S9</accession>
<evidence type="ECO:0000313" key="10">
    <source>
        <dbReference type="EMBL" id="VVE08851.1"/>
    </source>
</evidence>
<evidence type="ECO:0000259" key="9">
    <source>
        <dbReference type="PROSITE" id="PS50928"/>
    </source>
</evidence>